<dbReference type="RefSeq" id="WP_218561956.1">
    <property type="nucleotide sequence ID" value="NZ_CP076642.1"/>
</dbReference>
<proteinExistence type="predicted"/>
<keyword evidence="2" id="KW-1185">Reference proteome</keyword>
<organism evidence="1 2">
    <name type="scientific">Vibrio ostreae</name>
    <dbReference type="NCBI Taxonomy" id="2841925"/>
    <lineage>
        <taxon>Bacteria</taxon>
        <taxon>Pseudomonadati</taxon>
        <taxon>Pseudomonadota</taxon>
        <taxon>Gammaproteobacteria</taxon>
        <taxon>Vibrionales</taxon>
        <taxon>Vibrionaceae</taxon>
        <taxon>Vibrio</taxon>
    </lineage>
</organism>
<evidence type="ECO:0000313" key="2">
    <source>
        <dbReference type="Proteomes" id="UP000694232"/>
    </source>
</evidence>
<sequence length="134" mass="15561">MSETDKAVEIVSQFLEASMKPDPETAATFMDEQVKITFTGRREMANAQAITAFNQQRYQWIKKDIVQYDAVQKADHCVVYSIGYLYGQWPDGRHFNGNRYTDRFEVKNGKITKMDVLNDSAEWILTPEINREQV</sequence>
<evidence type="ECO:0000313" key="1">
    <source>
        <dbReference type="EMBL" id="QXO16261.1"/>
    </source>
</evidence>
<dbReference type="Proteomes" id="UP000694232">
    <property type="component" value="Chromosome 2"/>
</dbReference>
<protein>
    <submittedName>
        <fullName evidence="1">Nuclear transport factor 2 family protein</fullName>
    </submittedName>
</protein>
<accession>A0A975YMA1</accession>
<name>A0A975YMA1_9VIBR</name>
<reference evidence="1" key="1">
    <citation type="submission" date="2021-06" db="EMBL/GenBank/DDBJ databases">
        <title>Vibrio nov. sp., novel gut bacterium isolated from Yellow Sea oyster.</title>
        <authorList>
            <person name="Muhammad N."/>
            <person name="Nguyen T.H."/>
            <person name="Lee Y.-J."/>
            <person name="Ko J."/>
            <person name="Kim S.-G."/>
        </authorList>
    </citation>
    <scope>NUCLEOTIDE SEQUENCE</scope>
    <source>
        <strain evidence="1">OG9-811</strain>
    </source>
</reference>
<dbReference type="AlphaFoldDB" id="A0A975YMA1"/>
<dbReference type="KEGG" id="vos:KNV97_01705"/>
<dbReference type="EMBL" id="CP076642">
    <property type="protein sequence ID" value="QXO16261.1"/>
    <property type="molecule type" value="Genomic_DNA"/>
</dbReference>
<gene>
    <name evidence="1" type="ORF">KNV97_01705</name>
</gene>